<feature type="transmembrane region" description="Helical" evidence="7">
    <location>
        <begin position="677"/>
        <end position="699"/>
    </location>
</feature>
<dbReference type="PANTHER" id="PTHR30572:SF4">
    <property type="entry name" value="ABC TRANSPORTER PERMEASE YTRF"/>
    <property type="match status" value="1"/>
</dbReference>
<keyword evidence="3 7" id="KW-0812">Transmembrane</keyword>
<evidence type="ECO:0000256" key="7">
    <source>
        <dbReference type="SAM" id="Phobius"/>
    </source>
</evidence>
<feature type="transmembrane region" description="Helical" evidence="7">
    <location>
        <begin position="726"/>
        <end position="749"/>
    </location>
</feature>
<feature type="transmembrane region" description="Helical" evidence="7">
    <location>
        <begin position="442"/>
        <end position="462"/>
    </location>
</feature>
<comment type="subcellular location">
    <subcellularLocation>
        <location evidence="1">Cell membrane</location>
        <topology evidence="1">Multi-pass membrane protein</topology>
    </subcellularLocation>
</comment>
<dbReference type="AlphaFoldDB" id="A0A6L6Q7L0"/>
<keyword evidence="10" id="KW-1185">Reference proteome</keyword>
<evidence type="ECO:0000256" key="5">
    <source>
        <dbReference type="ARBA" id="ARBA00023136"/>
    </source>
</evidence>
<organism evidence="9 10">
    <name type="scientific">Pseudoduganella ginsengisoli</name>
    <dbReference type="NCBI Taxonomy" id="1462440"/>
    <lineage>
        <taxon>Bacteria</taxon>
        <taxon>Pseudomonadati</taxon>
        <taxon>Pseudomonadota</taxon>
        <taxon>Betaproteobacteria</taxon>
        <taxon>Burkholderiales</taxon>
        <taxon>Oxalobacteraceae</taxon>
        <taxon>Telluria group</taxon>
        <taxon>Pseudoduganella</taxon>
    </lineage>
</organism>
<name>A0A6L6Q7L0_9BURK</name>
<keyword evidence="4 7" id="KW-1133">Transmembrane helix</keyword>
<sequence>MATRLAPWTAPRRCAMFDTRWRKTIRDAWGHRARTLLVMVAVALGLTGAGAILDAWALVRTTTQSSYAASHPVAATLKITPLDTAFLERVRRMPGVAAVRARRTTVATLLYGGDRKTAVLYAVDDVHRPDIGRLQDVEGAWPPADGEVMIERSSLVYSGATIGKDVTLEVAGSPAATLKAAGLVRDVSVAPGWMDHLVYGYVSLPTLARLGVPPAFDELQLTVTDAQPGQQAVRQLAWRIKALAEAEGRQVGRIDVPAPGVHIHAAQMESLTLVQGAFGVLTLLVCGCLIVNLFSAMLAGQRRELGIMKAIGAGERQLATQILVLAAGLGVLAAAIALPLAAWLGRSYGSFQGEMLNFPVDHYAIPAWTFVVQAAVAIGLPVLAAAWPVVKACRLPVADTLREVGLPASTAGNRARRWLQGARLARPQLLSLHNAFRQRARCWISLLSLAVAGAVLVGAGNLRVAVAQSVDLLFASQRYDIAVRVASALPARELEAAGAKVPGIAVTEAWTRASAALPLGDGTVGKAFDLLAIPVHSQVLVPDMRGGHWLQDSDAEGAVIGTGVLKDNPELKVGQTMPLAIDGKVLPLRIVGMVDSGPESVVYVPQAAFNAWRGKDEATLLMVQAKDHSAGGQKALLDSLRGALEQQGLVIRSAKLLSDARQGIEDHLQMVVSFLGMMGWVMIVVGGMGLASTMSVAVLERQREIGVLRAIGASGRTVLGMVQLEGMVMALLGWLLSLPLSVPVSVVLGEAFSRVMFTVPTSLTPEPGSALQWLAVVGIVSLCACAWPARQAMRMPVVRALQYE</sequence>
<proteinExistence type="inferred from homology"/>
<evidence type="ECO:0000259" key="8">
    <source>
        <dbReference type="Pfam" id="PF02687"/>
    </source>
</evidence>
<feature type="domain" description="ABC3 transporter permease C-terminal" evidence="8">
    <location>
        <begin position="277"/>
        <end position="396"/>
    </location>
</feature>
<evidence type="ECO:0000256" key="3">
    <source>
        <dbReference type="ARBA" id="ARBA00022692"/>
    </source>
</evidence>
<evidence type="ECO:0000313" key="9">
    <source>
        <dbReference type="EMBL" id="MTW05208.1"/>
    </source>
</evidence>
<evidence type="ECO:0000256" key="2">
    <source>
        <dbReference type="ARBA" id="ARBA00022475"/>
    </source>
</evidence>
<protein>
    <submittedName>
        <fullName evidence="9">FtsX-like permease family protein</fullName>
    </submittedName>
</protein>
<keyword evidence="2" id="KW-1003">Cell membrane</keyword>
<gene>
    <name evidence="9" type="ORF">GM668_24325</name>
</gene>
<evidence type="ECO:0000313" key="10">
    <source>
        <dbReference type="Proteomes" id="UP000484015"/>
    </source>
</evidence>
<feature type="transmembrane region" description="Helical" evidence="7">
    <location>
        <begin position="769"/>
        <end position="789"/>
    </location>
</feature>
<accession>A0A6L6Q7L0</accession>
<evidence type="ECO:0000256" key="1">
    <source>
        <dbReference type="ARBA" id="ARBA00004651"/>
    </source>
</evidence>
<dbReference type="GO" id="GO:0005886">
    <property type="term" value="C:plasma membrane"/>
    <property type="evidence" value="ECO:0007669"/>
    <property type="project" value="UniProtKB-SubCell"/>
</dbReference>
<dbReference type="InterPro" id="IPR050250">
    <property type="entry name" value="Macrolide_Exporter_MacB"/>
</dbReference>
<dbReference type="InterPro" id="IPR003838">
    <property type="entry name" value="ABC3_permease_C"/>
</dbReference>
<evidence type="ECO:0000256" key="4">
    <source>
        <dbReference type="ARBA" id="ARBA00022989"/>
    </source>
</evidence>
<dbReference type="EMBL" id="WNLA01000021">
    <property type="protein sequence ID" value="MTW05208.1"/>
    <property type="molecule type" value="Genomic_DNA"/>
</dbReference>
<dbReference type="OrthoDB" id="9770036at2"/>
<keyword evidence="5 7" id="KW-0472">Membrane</keyword>
<comment type="similarity">
    <text evidence="6">Belongs to the ABC-4 integral membrane protein family.</text>
</comment>
<dbReference type="Pfam" id="PF02687">
    <property type="entry name" value="FtsX"/>
    <property type="match status" value="2"/>
</dbReference>
<feature type="transmembrane region" description="Helical" evidence="7">
    <location>
        <begin position="322"/>
        <end position="345"/>
    </location>
</feature>
<evidence type="ECO:0000256" key="6">
    <source>
        <dbReference type="ARBA" id="ARBA00038076"/>
    </source>
</evidence>
<feature type="domain" description="ABC3 transporter permease C-terminal" evidence="8">
    <location>
        <begin position="677"/>
        <end position="796"/>
    </location>
</feature>
<dbReference type="PANTHER" id="PTHR30572">
    <property type="entry name" value="MEMBRANE COMPONENT OF TRANSPORTER-RELATED"/>
    <property type="match status" value="1"/>
</dbReference>
<feature type="transmembrane region" description="Helical" evidence="7">
    <location>
        <begin position="277"/>
        <end position="301"/>
    </location>
</feature>
<comment type="caution">
    <text evidence="9">The sequence shown here is derived from an EMBL/GenBank/DDBJ whole genome shotgun (WGS) entry which is preliminary data.</text>
</comment>
<feature type="transmembrane region" description="Helical" evidence="7">
    <location>
        <begin position="365"/>
        <end position="387"/>
    </location>
</feature>
<dbReference type="Proteomes" id="UP000484015">
    <property type="component" value="Unassembled WGS sequence"/>
</dbReference>
<reference evidence="9 10" key="1">
    <citation type="submission" date="2019-11" db="EMBL/GenBank/DDBJ databases">
        <title>Type strains purchased from KCTC, JCM and DSMZ.</title>
        <authorList>
            <person name="Lu H."/>
        </authorList>
    </citation>
    <scope>NUCLEOTIDE SEQUENCE [LARGE SCALE GENOMIC DNA]</scope>
    <source>
        <strain evidence="9 10">KCTC 42409</strain>
    </source>
</reference>
<dbReference type="GO" id="GO:0022857">
    <property type="term" value="F:transmembrane transporter activity"/>
    <property type="evidence" value="ECO:0007669"/>
    <property type="project" value="TreeGrafter"/>
</dbReference>